<dbReference type="EMBL" id="CP022543">
    <property type="protein sequence ID" value="ASP23671.1"/>
    <property type="molecule type" value="Genomic_DNA"/>
</dbReference>
<dbReference type="InterPro" id="IPR016031">
    <property type="entry name" value="Trp_RNA-bd_attenuator-like_dom"/>
</dbReference>
<organism evidence="1 2">
    <name type="scientific">Antarctobacter heliothermus</name>
    <dbReference type="NCBI Taxonomy" id="74033"/>
    <lineage>
        <taxon>Bacteria</taxon>
        <taxon>Pseudomonadati</taxon>
        <taxon>Pseudomonadota</taxon>
        <taxon>Alphaproteobacteria</taxon>
        <taxon>Rhodobacterales</taxon>
        <taxon>Roseobacteraceae</taxon>
        <taxon>Antarctobacter</taxon>
    </lineage>
</organism>
<accession>A0A222ECI7</accession>
<sequence>MMRTGGVKFTVRKSSRSWAATSVSGEGLLQTFSGTGTVWIAPTEEIYKQLSTPQGLAQLALPPGAMYDRETGK</sequence>
<proteinExistence type="predicted"/>
<dbReference type="SUPFAM" id="SSF51219">
    <property type="entry name" value="TRAP-like"/>
    <property type="match status" value="1"/>
</dbReference>
<evidence type="ECO:0000313" key="1">
    <source>
        <dbReference type="EMBL" id="ASP23671.1"/>
    </source>
</evidence>
<keyword evidence="2" id="KW-1185">Reference proteome</keyword>
<dbReference type="InterPro" id="IPR036983">
    <property type="entry name" value="AIM24_sf"/>
</dbReference>
<name>A0A222ECI7_9RHOB</name>
<protein>
    <recommendedName>
        <fullName evidence="3">AIM24 family protein</fullName>
    </recommendedName>
</protein>
<evidence type="ECO:0000313" key="2">
    <source>
        <dbReference type="Proteomes" id="UP000203589"/>
    </source>
</evidence>
<geneLocation type="plasmid" evidence="2">
    <name>psms3-3</name>
</geneLocation>
<dbReference type="AlphaFoldDB" id="A0A222ECI7"/>
<dbReference type="Pfam" id="PF01987">
    <property type="entry name" value="AIM24"/>
    <property type="match status" value="1"/>
</dbReference>
<dbReference type="InterPro" id="IPR002838">
    <property type="entry name" value="AIM24"/>
</dbReference>
<evidence type="ECO:0008006" key="3">
    <source>
        <dbReference type="Google" id="ProtNLM"/>
    </source>
</evidence>
<keyword evidence="1" id="KW-0614">Plasmid</keyword>
<dbReference type="Proteomes" id="UP000203589">
    <property type="component" value="Plasmid pSMS3-3"/>
</dbReference>
<dbReference type="Gene3D" id="3.60.160.10">
    <property type="entry name" value="Mitochondrial biogenesis AIM24"/>
    <property type="match status" value="1"/>
</dbReference>
<reference evidence="1 2" key="1">
    <citation type="submission" date="2017-07" db="EMBL/GenBank/DDBJ databases">
        <title>Genome Sequence of Antarctobacter heliothermus Strain SMS3 Isolated from a culture of the Diatom Skeletonema marinoi.</title>
        <authorList>
            <person name="Topel M."/>
            <person name="Pinder M.I.M."/>
            <person name="Johansson O.N."/>
            <person name="Kourtchenko O."/>
            <person name="Godhe A."/>
            <person name="Clarke A.K."/>
        </authorList>
    </citation>
    <scope>NUCLEOTIDE SEQUENCE [LARGE SCALE GENOMIC DNA]</scope>
    <source>
        <strain evidence="1 2">SMS3</strain>
        <plasmid evidence="2">Plasmid psms3-3</plasmid>
    </source>
</reference>
<dbReference type="KEGG" id="aht:ANTHELSMS3_04570"/>
<gene>
    <name evidence="1" type="ORF">ANTHELSMS3_04570</name>
</gene>